<comment type="caution">
    <text evidence="2">The sequence shown here is derived from an EMBL/GenBank/DDBJ whole genome shotgun (WGS) entry which is preliminary data.</text>
</comment>
<organism evidence="2 3">
    <name type="scientific">Paracidobacterium acidisoli</name>
    <dbReference type="NCBI Taxonomy" id="2303751"/>
    <lineage>
        <taxon>Bacteria</taxon>
        <taxon>Pseudomonadati</taxon>
        <taxon>Acidobacteriota</taxon>
        <taxon>Terriglobia</taxon>
        <taxon>Terriglobales</taxon>
        <taxon>Acidobacteriaceae</taxon>
        <taxon>Paracidobacterium</taxon>
    </lineage>
</organism>
<keyword evidence="1" id="KW-0812">Transmembrane</keyword>
<protein>
    <recommendedName>
        <fullName evidence="4">Zinc-finger domain-containing protein</fullName>
    </recommendedName>
</protein>
<sequence>MSLCTDQVVGDILSGWRYDISGISPEMRTDYEEHLETCTHCRARQRLHRAIDVALIGFTTLSVLAFILALAVIHRFQPLHSWEITMHLSHASVVLTMQAIAIAGLLLSLLAWLLVAVATPAPIYITGMALEQARVLQNRIPDELKMRRTGT</sequence>
<name>A0A372IKK9_9BACT</name>
<proteinExistence type="predicted"/>
<accession>A0A372IKK9</accession>
<dbReference type="Proteomes" id="UP000264702">
    <property type="component" value="Unassembled WGS sequence"/>
</dbReference>
<dbReference type="EMBL" id="QVQT01000006">
    <property type="protein sequence ID" value="RFU15444.1"/>
    <property type="molecule type" value="Genomic_DNA"/>
</dbReference>
<reference evidence="2 3" key="1">
    <citation type="submission" date="2018-08" db="EMBL/GenBank/DDBJ databases">
        <title>Acidipila sp. 4G-K13, an acidobacterium isolated from forest soil.</title>
        <authorList>
            <person name="Gao Z.-H."/>
            <person name="Qiu L.-H."/>
        </authorList>
    </citation>
    <scope>NUCLEOTIDE SEQUENCE [LARGE SCALE GENOMIC DNA]</scope>
    <source>
        <strain evidence="2 3">4G-K13</strain>
    </source>
</reference>
<evidence type="ECO:0000256" key="1">
    <source>
        <dbReference type="SAM" id="Phobius"/>
    </source>
</evidence>
<keyword evidence="1" id="KW-1133">Transmembrane helix</keyword>
<evidence type="ECO:0008006" key="4">
    <source>
        <dbReference type="Google" id="ProtNLM"/>
    </source>
</evidence>
<gene>
    <name evidence="2" type="ORF">D0Y96_17445</name>
</gene>
<feature type="transmembrane region" description="Helical" evidence="1">
    <location>
        <begin position="93"/>
        <end position="118"/>
    </location>
</feature>
<feature type="transmembrane region" description="Helical" evidence="1">
    <location>
        <begin position="53"/>
        <end position="73"/>
    </location>
</feature>
<dbReference type="AlphaFoldDB" id="A0A372IKK9"/>
<evidence type="ECO:0000313" key="2">
    <source>
        <dbReference type="EMBL" id="RFU15444.1"/>
    </source>
</evidence>
<dbReference type="OrthoDB" id="120373at2"/>
<evidence type="ECO:0000313" key="3">
    <source>
        <dbReference type="Proteomes" id="UP000264702"/>
    </source>
</evidence>
<keyword evidence="1" id="KW-0472">Membrane</keyword>
<keyword evidence="3" id="KW-1185">Reference proteome</keyword>